<keyword evidence="1" id="KW-0472">Membrane</keyword>
<dbReference type="AlphaFoldDB" id="A0A0R0M551"/>
<comment type="caution">
    <text evidence="2">The sequence shown here is derived from an EMBL/GenBank/DDBJ whole genome shotgun (WGS) entry which is preliminary data.</text>
</comment>
<evidence type="ECO:0000313" key="2">
    <source>
        <dbReference type="EMBL" id="KRH94718.1"/>
    </source>
</evidence>
<sequence length="83" mass="9798">MTHSPSTGRMFLILMISCFQSLEFLPGWWFGSVLIFYRNKKILVQICYLDVLLSKLVVLVDMCKHFLLCSFFYVFFVSLVLFL</sequence>
<dbReference type="EMBL" id="LGUB01000038">
    <property type="protein sequence ID" value="KRH94718.1"/>
    <property type="molecule type" value="Genomic_DNA"/>
</dbReference>
<gene>
    <name evidence="2" type="ORF">M153_16000012035</name>
</gene>
<dbReference type="VEuPathDB" id="MicrosporidiaDB:M153_16000012035"/>
<accession>A0A0R0M551</accession>
<evidence type="ECO:0000256" key="1">
    <source>
        <dbReference type="SAM" id="Phobius"/>
    </source>
</evidence>
<keyword evidence="3" id="KW-1185">Reference proteome</keyword>
<proteinExistence type="predicted"/>
<name>A0A0R0M551_9MICR</name>
<dbReference type="Proteomes" id="UP000051530">
    <property type="component" value="Unassembled WGS sequence"/>
</dbReference>
<feature type="transmembrane region" description="Helical" evidence="1">
    <location>
        <begin position="66"/>
        <end position="82"/>
    </location>
</feature>
<evidence type="ECO:0000313" key="3">
    <source>
        <dbReference type="Proteomes" id="UP000051530"/>
    </source>
</evidence>
<feature type="transmembrane region" description="Helical" evidence="1">
    <location>
        <begin position="12"/>
        <end position="36"/>
    </location>
</feature>
<organism evidence="2 3">
    <name type="scientific">Pseudoloma neurophilia</name>
    <dbReference type="NCBI Taxonomy" id="146866"/>
    <lineage>
        <taxon>Eukaryota</taxon>
        <taxon>Fungi</taxon>
        <taxon>Fungi incertae sedis</taxon>
        <taxon>Microsporidia</taxon>
        <taxon>Pseudoloma</taxon>
    </lineage>
</organism>
<keyword evidence="1" id="KW-1133">Transmembrane helix</keyword>
<reference evidence="2 3" key="1">
    <citation type="submission" date="2015-07" db="EMBL/GenBank/DDBJ databases">
        <title>The genome of Pseudoloma neurophilia, a relevant intracellular parasite of the zebrafish.</title>
        <authorList>
            <person name="Ndikumana S."/>
            <person name="Pelin A."/>
            <person name="Sanders J."/>
            <person name="Corradi N."/>
        </authorList>
    </citation>
    <scope>NUCLEOTIDE SEQUENCE [LARGE SCALE GENOMIC DNA]</scope>
    <source>
        <strain evidence="2 3">MK1</strain>
    </source>
</reference>
<protein>
    <submittedName>
        <fullName evidence="2">Uncharacterized protein</fullName>
    </submittedName>
</protein>
<keyword evidence="1" id="KW-0812">Transmembrane</keyword>